<keyword evidence="10" id="KW-1185">Reference proteome</keyword>
<evidence type="ECO:0000313" key="9">
    <source>
        <dbReference type="EMBL" id="CAH0553057.1"/>
    </source>
</evidence>
<sequence>MPDTVESDLAKVLKGLPLDGNDEENCDFTLEEQNVALEAQGIQPKIDPNFKPILGVTTTFIVAVVMLNENNEVLMIQEAKKTCAGKWYLPAGRMEKQETIVMAAKREVLEETGLEIECTSLLMIECAAGFWIRFVLTGKVLGGELKTPARADQESLQAKWIANIDELELRSSDIKHLIERARAYKMARQINDKGFHPDQLPALKPHTKMLLRMVIVIKKKASNRVHILISEKNSWHLPTCEIHSMKNIHSSIRKFMVDLFGAEVPTHKLSGVLSVEHDPQNDNDGLCLTMLVAFRNPLEEVPIIGKCVWHETSKPLGDDLLKRLATKNSTILLHVYR</sequence>
<evidence type="ECO:0000313" key="10">
    <source>
        <dbReference type="Proteomes" id="UP001154078"/>
    </source>
</evidence>
<keyword evidence="7" id="KW-0464">Manganese</keyword>
<dbReference type="GO" id="GO:0044716">
    <property type="term" value="F:8-oxo-GDP phosphatase activity"/>
    <property type="evidence" value="ECO:0007669"/>
    <property type="project" value="TreeGrafter"/>
</dbReference>
<dbReference type="GO" id="GO:0046872">
    <property type="term" value="F:metal ion binding"/>
    <property type="evidence" value="ECO:0007669"/>
    <property type="project" value="UniProtKB-KW"/>
</dbReference>
<dbReference type="CDD" id="cd04671">
    <property type="entry name" value="NUDIX_8DGDPP_Nudt18"/>
    <property type="match status" value="1"/>
</dbReference>
<dbReference type="AlphaFoldDB" id="A0A9P0B0U2"/>
<comment type="cofactor">
    <cofactor evidence="2">
        <name>Mg(2+)</name>
        <dbReference type="ChEBI" id="CHEBI:18420"/>
    </cofactor>
</comment>
<dbReference type="PANTHER" id="PTHR22769">
    <property type="entry name" value="MUTT/NUDIX HYDROLASE"/>
    <property type="match status" value="1"/>
</dbReference>
<keyword evidence="6" id="KW-0460">Magnesium</keyword>
<evidence type="ECO:0000259" key="8">
    <source>
        <dbReference type="PROSITE" id="PS51462"/>
    </source>
</evidence>
<evidence type="ECO:0000256" key="2">
    <source>
        <dbReference type="ARBA" id="ARBA00001946"/>
    </source>
</evidence>
<evidence type="ECO:0000256" key="6">
    <source>
        <dbReference type="ARBA" id="ARBA00022842"/>
    </source>
</evidence>
<comment type="cofactor">
    <cofactor evidence="1">
        <name>Mn(2+)</name>
        <dbReference type="ChEBI" id="CHEBI:29035"/>
    </cofactor>
</comment>
<evidence type="ECO:0000256" key="1">
    <source>
        <dbReference type="ARBA" id="ARBA00001936"/>
    </source>
</evidence>
<keyword evidence="5" id="KW-0378">Hydrolase</keyword>
<name>A0A9P0B0U2_BRAAE</name>
<comment type="similarity">
    <text evidence="3">Belongs to the Nudix hydrolase family.</text>
</comment>
<dbReference type="InterPro" id="IPR020084">
    <property type="entry name" value="NUDIX_hydrolase_CS"/>
</dbReference>
<keyword evidence="4" id="KW-0479">Metal-binding</keyword>
<dbReference type="InterPro" id="IPR042970">
    <property type="entry name" value="NUDT18_NUDIX"/>
</dbReference>
<dbReference type="Gene3D" id="3.90.79.10">
    <property type="entry name" value="Nucleoside Triphosphate Pyrophosphohydrolase"/>
    <property type="match status" value="1"/>
</dbReference>
<accession>A0A9P0B0U2</accession>
<dbReference type="PANTHER" id="PTHR22769:SF56">
    <property type="entry name" value="8-OXO-DGDP PHOSPHATASE NUDT18"/>
    <property type="match status" value="1"/>
</dbReference>
<protein>
    <recommendedName>
        <fullName evidence="8">Nudix hydrolase domain-containing protein</fullName>
    </recommendedName>
</protein>
<organism evidence="9 10">
    <name type="scientific">Brassicogethes aeneus</name>
    <name type="common">Rape pollen beetle</name>
    <name type="synonym">Meligethes aeneus</name>
    <dbReference type="NCBI Taxonomy" id="1431903"/>
    <lineage>
        <taxon>Eukaryota</taxon>
        <taxon>Metazoa</taxon>
        <taxon>Ecdysozoa</taxon>
        <taxon>Arthropoda</taxon>
        <taxon>Hexapoda</taxon>
        <taxon>Insecta</taxon>
        <taxon>Pterygota</taxon>
        <taxon>Neoptera</taxon>
        <taxon>Endopterygota</taxon>
        <taxon>Coleoptera</taxon>
        <taxon>Polyphaga</taxon>
        <taxon>Cucujiformia</taxon>
        <taxon>Nitidulidae</taxon>
        <taxon>Meligethinae</taxon>
        <taxon>Brassicogethes</taxon>
    </lineage>
</organism>
<feature type="domain" description="Nudix hydrolase" evidence="8">
    <location>
        <begin position="57"/>
        <end position="183"/>
    </location>
</feature>
<evidence type="ECO:0000256" key="3">
    <source>
        <dbReference type="ARBA" id="ARBA00005582"/>
    </source>
</evidence>
<evidence type="ECO:0000256" key="7">
    <source>
        <dbReference type="ARBA" id="ARBA00023211"/>
    </source>
</evidence>
<proteinExistence type="inferred from homology"/>
<dbReference type="InterPro" id="IPR015797">
    <property type="entry name" value="NUDIX_hydrolase-like_dom_sf"/>
</dbReference>
<dbReference type="Proteomes" id="UP001154078">
    <property type="component" value="Chromosome 3"/>
</dbReference>
<dbReference type="Pfam" id="PF00293">
    <property type="entry name" value="NUDIX"/>
    <property type="match status" value="1"/>
</dbReference>
<dbReference type="InterPro" id="IPR000086">
    <property type="entry name" value="NUDIX_hydrolase_dom"/>
</dbReference>
<evidence type="ECO:0000256" key="5">
    <source>
        <dbReference type="ARBA" id="ARBA00022801"/>
    </source>
</evidence>
<dbReference type="PROSITE" id="PS00893">
    <property type="entry name" value="NUDIX_BOX"/>
    <property type="match status" value="1"/>
</dbReference>
<dbReference type="PROSITE" id="PS51462">
    <property type="entry name" value="NUDIX"/>
    <property type="match status" value="1"/>
</dbReference>
<gene>
    <name evidence="9" type="ORF">MELIAE_LOCUS5160</name>
</gene>
<reference evidence="9" key="1">
    <citation type="submission" date="2021-12" db="EMBL/GenBank/DDBJ databases">
        <authorList>
            <person name="King R."/>
        </authorList>
    </citation>
    <scope>NUCLEOTIDE SEQUENCE</scope>
</reference>
<evidence type="ECO:0000256" key="4">
    <source>
        <dbReference type="ARBA" id="ARBA00022723"/>
    </source>
</evidence>
<dbReference type="OrthoDB" id="10005910at2759"/>
<dbReference type="EMBL" id="OV121134">
    <property type="protein sequence ID" value="CAH0553057.1"/>
    <property type="molecule type" value="Genomic_DNA"/>
</dbReference>
<dbReference type="GO" id="GO:0044715">
    <property type="term" value="F:8-oxo-dGDP phosphatase activity"/>
    <property type="evidence" value="ECO:0007669"/>
    <property type="project" value="TreeGrafter"/>
</dbReference>
<dbReference type="SUPFAM" id="SSF55811">
    <property type="entry name" value="Nudix"/>
    <property type="match status" value="1"/>
</dbReference>